<evidence type="ECO:0000256" key="6">
    <source>
        <dbReference type="SAM" id="MobiDB-lite"/>
    </source>
</evidence>
<feature type="chain" id="PRO_5045250726" evidence="8">
    <location>
        <begin position="25"/>
        <end position="525"/>
    </location>
</feature>
<dbReference type="RefSeq" id="WP_281463538.1">
    <property type="nucleotide sequence ID" value="NZ_JASBAN010000003.1"/>
</dbReference>
<dbReference type="Pfam" id="PF04610">
    <property type="entry name" value="TrbL"/>
    <property type="match status" value="1"/>
</dbReference>
<accession>A0ABT6QAV6</accession>
<evidence type="ECO:0000313" key="9">
    <source>
        <dbReference type="EMBL" id="MDI2113887.1"/>
    </source>
</evidence>
<evidence type="ECO:0000256" key="8">
    <source>
        <dbReference type="SAM" id="SignalP"/>
    </source>
</evidence>
<feature type="compositionally biased region" description="Low complexity" evidence="6">
    <location>
        <begin position="377"/>
        <end position="394"/>
    </location>
</feature>
<feature type="transmembrane region" description="Helical" evidence="7">
    <location>
        <begin position="241"/>
        <end position="258"/>
    </location>
</feature>
<keyword evidence="3 7" id="KW-0812">Transmembrane</keyword>
<sequence>MLNKKYLICILLLSLFFLSYPAHAADDFLGAIVSPYEQASRTTATSVLVYAKNLFWILAGIQFVGSSIKLGLQGADIQEWAAHIVRQILFIGIYAWLMENSYTFSLDIIQSFRNAASSTELHPNNIFAVGFNIANAITKNSSIFHPFDSVLYAIACLILIISFAWISALVVVALCEMYILIGAGVLLMGFGGSEWTRDFANKVLILVVGIGAKLFIMQILINTGINIIDGWASWNYSGNYTAVWKAIAGSVVFVLLTMQLPNMAQQFISGAATGSTAAQGIKAVTQAAATATMAATGAGMAVQAASKAGQAASGAGIGGSSGGLNPFSGSAGQKSNMVSSSKMGGQAGNNSSKIGLQQIGKSENGQVKNASNIASQANKSTGSSSGASNVAGGSADTGSVAGGSADTGNVAGGSADTGNVAGGSADTGSVAGGSANTGSVSQGTPAAKAGTAVNAMGKALWGGIKQEAYARMTGTGTRLGTTGGRIAQYIKDNQLQESYDQSSEQQTNNVQNSLKSSSDEQNTIS</sequence>
<evidence type="ECO:0000256" key="1">
    <source>
        <dbReference type="ARBA" id="ARBA00004141"/>
    </source>
</evidence>
<dbReference type="InterPro" id="IPR007688">
    <property type="entry name" value="Conjugal_tfr_TrbL/VirB6"/>
</dbReference>
<comment type="similarity">
    <text evidence="2">Belongs to the TrbL/VirB6 family.</text>
</comment>
<feature type="transmembrane region" description="Helical" evidence="7">
    <location>
        <begin position="177"/>
        <end position="196"/>
    </location>
</feature>
<keyword evidence="10" id="KW-1185">Reference proteome</keyword>
<reference evidence="9" key="1">
    <citation type="submission" date="2023-05" db="EMBL/GenBank/DDBJ databases">
        <title>Whole genome sequence of Commensalibacter sp.</title>
        <authorList>
            <person name="Charoenyingcharoen P."/>
            <person name="Yukphan P."/>
        </authorList>
    </citation>
    <scope>NUCLEOTIDE SEQUENCE</scope>
    <source>
        <strain evidence="9">TBRC 10068</strain>
    </source>
</reference>
<feature type="transmembrane region" description="Helical" evidence="7">
    <location>
        <begin position="150"/>
        <end position="171"/>
    </location>
</feature>
<name>A0ABT6QAV6_9PROT</name>
<keyword evidence="5 7" id="KW-0472">Membrane</keyword>
<feature type="region of interest" description="Disordered" evidence="6">
    <location>
        <begin position="326"/>
        <end position="353"/>
    </location>
</feature>
<comment type="caution">
    <text evidence="9">The sequence shown here is derived from an EMBL/GenBank/DDBJ whole genome shotgun (WGS) entry which is preliminary data.</text>
</comment>
<evidence type="ECO:0000256" key="7">
    <source>
        <dbReference type="SAM" id="Phobius"/>
    </source>
</evidence>
<evidence type="ECO:0000256" key="2">
    <source>
        <dbReference type="ARBA" id="ARBA00007802"/>
    </source>
</evidence>
<feature type="region of interest" description="Disordered" evidence="6">
    <location>
        <begin position="493"/>
        <end position="525"/>
    </location>
</feature>
<evidence type="ECO:0000313" key="10">
    <source>
        <dbReference type="Proteomes" id="UP001431775"/>
    </source>
</evidence>
<evidence type="ECO:0000256" key="5">
    <source>
        <dbReference type="ARBA" id="ARBA00023136"/>
    </source>
</evidence>
<keyword evidence="8" id="KW-0732">Signal</keyword>
<keyword evidence="4 7" id="KW-1133">Transmembrane helix</keyword>
<dbReference type="NCBIfam" id="TIGR02783">
    <property type="entry name" value="TrbL_P"/>
    <property type="match status" value="1"/>
</dbReference>
<comment type="subcellular location">
    <subcellularLocation>
        <location evidence="1">Membrane</location>
        <topology evidence="1">Multi-pass membrane protein</topology>
    </subcellularLocation>
</comment>
<feature type="region of interest" description="Disordered" evidence="6">
    <location>
        <begin position="376"/>
        <end position="398"/>
    </location>
</feature>
<evidence type="ECO:0000256" key="4">
    <source>
        <dbReference type="ARBA" id="ARBA00022989"/>
    </source>
</evidence>
<dbReference type="EMBL" id="JASBAN010000003">
    <property type="protein sequence ID" value="MDI2113887.1"/>
    <property type="molecule type" value="Genomic_DNA"/>
</dbReference>
<dbReference type="InterPro" id="IPR014150">
    <property type="entry name" value="Conjugal_tfr_TrbL"/>
</dbReference>
<feature type="signal peptide" evidence="8">
    <location>
        <begin position="1"/>
        <end position="24"/>
    </location>
</feature>
<feature type="transmembrane region" description="Helical" evidence="7">
    <location>
        <begin position="203"/>
        <end position="221"/>
    </location>
</feature>
<dbReference type="Proteomes" id="UP001431775">
    <property type="component" value="Unassembled WGS sequence"/>
</dbReference>
<feature type="transmembrane region" description="Helical" evidence="7">
    <location>
        <begin position="48"/>
        <end position="68"/>
    </location>
</feature>
<organism evidence="9 10">
    <name type="scientific">Commensalibacter nepenthis</name>
    <dbReference type="NCBI Taxonomy" id="3043872"/>
    <lineage>
        <taxon>Bacteria</taxon>
        <taxon>Pseudomonadati</taxon>
        <taxon>Pseudomonadota</taxon>
        <taxon>Alphaproteobacteria</taxon>
        <taxon>Acetobacterales</taxon>
        <taxon>Acetobacteraceae</taxon>
    </lineage>
</organism>
<evidence type="ECO:0000256" key="3">
    <source>
        <dbReference type="ARBA" id="ARBA00022692"/>
    </source>
</evidence>
<feature type="compositionally biased region" description="Polar residues" evidence="6">
    <location>
        <begin position="327"/>
        <end position="353"/>
    </location>
</feature>
<proteinExistence type="inferred from homology"/>
<gene>
    <name evidence="9" type="primary">trbL</name>
    <name evidence="9" type="ORF">QJV33_11465</name>
</gene>
<protein>
    <submittedName>
        <fullName evidence="9">P-type conjugative transfer protein TrbL</fullName>
    </submittedName>
</protein>